<evidence type="ECO:0000313" key="1">
    <source>
        <dbReference type="EMBL" id="KIL68784.1"/>
    </source>
</evidence>
<reference evidence="1 2" key="1">
    <citation type="submission" date="2014-04" db="EMBL/GenBank/DDBJ databases">
        <title>Evolutionary Origins and Diversification of the Mycorrhizal Mutualists.</title>
        <authorList>
            <consortium name="DOE Joint Genome Institute"/>
            <consortium name="Mycorrhizal Genomics Consortium"/>
            <person name="Kohler A."/>
            <person name="Kuo A."/>
            <person name="Nagy L.G."/>
            <person name="Floudas D."/>
            <person name="Copeland A."/>
            <person name="Barry K.W."/>
            <person name="Cichocki N."/>
            <person name="Veneault-Fourrey C."/>
            <person name="LaButti K."/>
            <person name="Lindquist E.A."/>
            <person name="Lipzen A."/>
            <person name="Lundell T."/>
            <person name="Morin E."/>
            <person name="Murat C."/>
            <person name="Riley R."/>
            <person name="Ohm R."/>
            <person name="Sun H."/>
            <person name="Tunlid A."/>
            <person name="Henrissat B."/>
            <person name="Grigoriev I.V."/>
            <person name="Hibbett D.S."/>
            <person name="Martin F."/>
        </authorList>
    </citation>
    <scope>NUCLEOTIDE SEQUENCE [LARGE SCALE GENOMIC DNA]</scope>
    <source>
        <strain evidence="1 2">Koide BX008</strain>
    </source>
</reference>
<evidence type="ECO:0000313" key="2">
    <source>
        <dbReference type="Proteomes" id="UP000054549"/>
    </source>
</evidence>
<dbReference type="EMBL" id="KN818227">
    <property type="protein sequence ID" value="KIL68784.1"/>
    <property type="molecule type" value="Genomic_DNA"/>
</dbReference>
<keyword evidence="2" id="KW-1185">Reference proteome</keyword>
<sequence length="108" mass="12029">MSKGCYNIFVIARSLTNTKGFPIYPTPYPVIPISISSRVGVCLDTIPRNDSFSLQTTIYLRIPTYTASHLLPEMTWAAVVGISHRPGHTHLRLLWNQHIPIPRVTSGG</sequence>
<accession>A0A0C2TNL7</accession>
<name>A0A0C2TNL7_AMAMK</name>
<dbReference type="HOGENOM" id="CLU_2196273_0_0_1"/>
<proteinExistence type="predicted"/>
<dbReference type="AlphaFoldDB" id="A0A0C2TNL7"/>
<dbReference type="Proteomes" id="UP000054549">
    <property type="component" value="Unassembled WGS sequence"/>
</dbReference>
<protein>
    <submittedName>
        <fullName evidence="1">Uncharacterized protein</fullName>
    </submittedName>
</protein>
<gene>
    <name evidence="1" type="ORF">M378DRAFT_157923</name>
</gene>
<organism evidence="1 2">
    <name type="scientific">Amanita muscaria (strain Koide BX008)</name>
    <dbReference type="NCBI Taxonomy" id="946122"/>
    <lineage>
        <taxon>Eukaryota</taxon>
        <taxon>Fungi</taxon>
        <taxon>Dikarya</taxon>
        <taxon>Basidiomycota</taxon>
        <taxon>Agaricomycotina</taxon>
        <taxon>Agaricomycetes</taxon>
        <taxon>Agaricomycetidae</taxon>
        <taxon>Agaricales</taxon>
        <taxon>Pluteineae</taxon>
        <taxon>Amanitaceae</taxon>
        <taxon>Amanita</taxon>
    </lineage>
</organism>
<dbReference type="InParanoid" id="A0A0C2TNL7"/>